<evidence type="ECO:0000313" key="11">
    <source>
        <dbReference type="EMBL" id="ABW25578.1"/>
    </source>
</evidence>
<evidence type="ECO:0000256" key="5">
    <source>
        <dbReference type="ARBA" id="ARBA00023136"/>
    </source>
</evidence>
<evidence type="ECO:0000256" key="3">
    <source>
        <dbReference type="ARBA" id="ARBA00022531"/>
    </source>
</evidence>
<dbReference type="GO" id="GO:0042549">
    <property type="term" value="P:photosystem II stabilization"/>
    <property type="evidence" value="ECO:0007669"/>
    <property type="project" value="InterPro"/>
</dbReference>
<reference evidence="11 12" key="1">
    <citation type="journal article" date="2008" name="Proc. Natl. Acad. Sci. U.S.A.">
        <title>Niche adaptation and genome expansion in the chlorophyll d-producing cyanobacterium Acaryochloris marina.</title>
        <authorList>
            <person name="Swingley W.D."/>
            <person name="Chen M."/>
            <person name="Cheung P.C."/>
            <person name="Conrad A.L."/>
            <person name="Dejesa L.C."/>
            <person name="Hao J."/>
            <person name="Honchak B.M."/>
            <person name="Karbach L.E."/>
            <person name="Kurdoglu A."/>
            <person name="Lahiri S."/>
            <person name="Mastrian S.D."/>
            <person name="Miyashita H."/>
            <person name="Page L."/>
            <person name="Ramakrishna P."/>
            <person name="Satoh S."/>
            <person name="Sattley W.M."/>
            <person name="Shimada Y."/>
            <person name="Taylor H.L."/>
            <person name="Tomo T."/>
            <person name="Tsuchiya T."/>
            <person name="Wang Z.T."/>
            <person name="Raymond J."/>
            <person name="Mimuro M."/>
            <person name="Blankenship R.E."/>
            <person name="Touchman J.W."/>
        </authorList>
    </citation>
    <scope>NUCLEOTIDE SEQUENCE [LARGE SCALE GENOMIC DNA]</scope>
    <source>
        <strain evidence="12">MBIC 11017</strain>
    </source>
</reference>
<dbReference type="RefSeq" id="WP_012161181.1">
    <property type="nucleotide sequence ID" value="NC_009925.1"/>
</dbReference>
<dbReference type="EMBL" id="CP000828">
    <property type="protein sequence ID" value="ABW25578.1"/>
    <property type="molecule type" value="Genomic_DNA"/>
</dbReference>
<protein>
    <recommendedName>
        <fullName evidence="7">Photosystem II extrinsic protein O</fullName>
    </recommendedName>
    <alternativeName>
        <fullName evidence="8">Photosystem II manganese-stabilizing polypeptide</fullName>
    </alternativeName>
</protein>
<evidence type="ECO:0000256" key="8">
    <source>
        <dbReference type="ARBA" id="ARBA00043037"/>
    </source>
</evidence>
<dbReference type="KEGG" id="amr:AM1_0526"/>
<gene>
    <name evidence="11" type="primary">psbO</name>
    <name evidence="11" type="ordered locus">AM1_0526</name>
</gene>
<comment type="function">
    <text evidence="9">One of the extrinsic, lumenal subunits of photosystem II (PSII), which stabilize and protect the oxygen-evolving complex. PSII is a light-driven water plastoquinone oxidoreductase, using light energy to abstract electrons from H(2)O, generating a proton gradient subsequently used for ATP formation. Required for dimerization of PSII and for binding of PsbQ to PSII.</text>
</comment>
<evidence type="ECO:0000256" key="1">
    <source>
        <dbReference type="ARBA" id="ARBA00004526"/>
    </source>
</evidence>
<evidence type="ECO:0000256" key="7">
    <source>
        <dbReference type="ARBA" id="ARBA00039796"/>
    </source>
</evidence>
<evidence type="ECO:0000256" key="10">
    <source>
        <dbReference type="SAM" id="SignalP"/>
    </source>
</evidence>
<dbReference type="GO" id="GO:0010207">
    <property type="term" value="P:photosystem II assembly"/>
    <property type="evidence" value="ECO:0007669"/>
    <property type="project" value="InterPro"/>
</dbReference>
<comment type="subcellular location">
    <subcellularLocation>
        <location evidence="1">Cellular thylakoid membrane</location>
        <topology evidence="1">Peripheral membrane protein</topology>
        <orientation evidence="1">Lumenal side</orientation>
    </subcellularLocation>
</comment>
<sequence>MRFRTLIVTFLAVCLGVFSVNAKALAVVPSSMTYDQVKGTGLADSCPTLPTGTGDTISVGGSAYITDLCFQPTSFFVKEEPKNPRQEAEFVPASVMTRKTTTLEQIEGPLSADGGGLTFKEKDGMDFQAITVQISGRERVPMLFTVKELLASASGSSIADGTSFSGEYAVPSYRTSGFLDPKGRGVSTGYDNAVALPASADADKLNRANAKRFDLTKGSISMDVASVDSETGEFGGTFESEQFSDSDLGAIDPLEVKVRGIFYGRVN</sequence>
<keyword evidence="10" id="KW-0732">Signal</keyword>
<dbReference type="SUPFAM" id="SSF56925">
    <property type="entry name" value="OMPA-like"/>
    <property type="match status" value="1"/>
</dbReference>
<keyword evidence="5" id="KW-0472">Membrane</keyword>
<keyword evidence="12" id="KW-1185">Reference proteome</keyword>
<dbReference type="InterPro" id="IPR002628">
    <property type="entry name" value="PsbO"/>
</dbReference>
<dbReference type="Proteomes" id="UP000000268">
    <property type="component" value="Chromosome"/>
</dbReference>
<dbReference type="Pfam" id="PF01716">
    <property type="entry name" value="MSP"/>
    <property type="match status" value="1"/>
</dbReference>
<dbReference type="STRING" id="329726.AM1_0526"/>
<evidence type="ECO:0000256" key="9">
    <source>
        <dbReference type="ARBA" id="ARBA00046136"/>
    </source>
</evidence>
<keyword evidence="3" id="KW-0602">Photosynthesis</keyword>
<dbReference type="GO" id="GO:0010242">
    <property type="term" value="F:oxygen evolving activity"/>
    <property type="evidence" value="ECO:0007669"/>
    <property type="project" value="InterPro"/>
</dbReference>
<dbReference type="PANTHER" id="PTHR34058">
    <property type="entry name" value="OXYGEN-EVOLVING ENHANCER PROTEIN 1-2, CHLOROPLASTIC"/>
    <property type="match status" value="1"/>
</dbReference>
<dbReference type="eggNOG" id="ENOG502Z7ZP">
    <property type="taxonomic scope" value="Bacteria"/>
</dbReference>
<dbReference type="Gene3D" id="3.30.2050.10">
    <property type="entry name" value="photosynthetic oxygen evolving center domain"/>
    <property type="match status" value="1"/>
</dbReference>
<name>B0CC36_ACAM1</name>
<feature type="chain" id="PRO_5002746718" description="Photosystem II extrinsic protein O" evidence="10">
    <location>
        <begin position="27"/>
        <end position="267"/>
    </location>
</feature>
<feature type="signal peptide" evidence="10">
    <location>
        <begin position="1"/>
        <end position="26"/>
    </location>
</feature>
<evidence type="ECO:0000256" key="4">
    <source>
        <dbReference type="ARBA" id="ARBA00023078"/>
    </source>
</evidence>
<organism evidence="11 12">
    <name type="scientific">Acaryochloris marina (strain MBIC 11017)</name>
    <dbReference type="NCBI Taxonomy" id="329726"/>
    <lineage>
        <taxon>Bacteria</taxon>
        <taxon>Bacillati</taxon>
        <taxon>Cyanobacteriota</taxon>
        <taxon>Cyanophyceae</taxon>
        <taxon>Acaryochloridales</taxon>
        <taxon>Acaryochloridaceae</taxon>
        <taxon>Acaryochloris</taxon>
    </lineage>
</organism>
<accession>B0CC36</accession>
<dbReference type="Gene3D" id="2.40.160.30">
    <property type="entry name" value="Photosystem II, cytochrome c-550 precursor"/>
    <property type="match status" value="1"/>
</dbReference>
<comment type="similarity">
    <text evidence="2">Belongs to the PsbO family.</text>
</comment>
<dbReference type="GO" id="GO:0009654">
    <property type="term" value="C:photosystem II oxygen evolving complex"/>
    <property type="evidence" value="ECO:0007669"/>
    <property type="project" value="InterPro"/>
</dbReference>
<evidence type="ECO:0000313" key="12">
    <source>
        <dbReference type="Proteomes" id="UP000000268"/>
    </source>
</evidence>
<dbReference type="GO" id="GO:0031676">
    <property type="term" value="C:plasma membrane-derived thylakoid membrane"/>
    <property type="evidence" value="ECO:0007669"/>
    <property type="project" value="UniProtKB-SubCell"/>
</dbReference>
<dbReference type="HOGENOM" id="CLU_063138_0_0_3"/>
<proteinExistence type="inferred from homology"/>
<evidence type="ECO:0000256" key="2">
    <source>
        <dbReference type="ARBA" id="ARBA00009838"/>
    </source>
</evidence>
<dbReference type="OrthoDB" id="479833at2"/>
<keyword evidence="4" id="KW-0793">Thylakoid</keyword>
<dbReference type="AlphaFoldDB" id="B0CC36"/>
<dbReference type="InterPro" id="IPR011250">
    <property type="entry name" value="OMP/PagP_B-barrel"/>
</dbReference>
<keyword evidence="6" id="KW-0604">Photosystem II</keyword>
<evidence type="ECO:0000256" key="6">
    <source>
        <dbReference type="ARBA" id="ARBA00023276"/>
    </source>
</evidence>